<dbReference type="Gene3D" id="2.60.120.430">
    <property type="entry name" value="Galactose-binding lectin"/>
    <property type="match status" value="1"/>
</dbReference>
<evidence type="ECO:0000259" key="9">
    <source>
        <dbReference type="Pfam" id="PF16355"/>
    </source>
</evidence>
<dbReference type="Pfam" id="PF11721">
    <property type="entry name" value="Malectin"/>
    <property type="match status" value="1"/>
</dbReference>
<dbReference type="Pfam" id="PF16355">
    <property type="entry name" value="DUF4982"/>
    <property type="match status" value="1"/>
</dbReference>
<comment type="similarity">
    <text evidence="1">Belongs to the glycosyl hydrolase 2 family.</text>
</comment>
<proteinExistence type="inferred from homology"/>
<feature type="signal peptide" evidence="4">
    <location>
        <begin position="1"/>
        <end position="20"/>
    </location>
</feature>
<feature type="domain" description="Glycosyl hydrolases family 2 sugar binding" evidence="7">
    <location>
        <begin position="72"/>
        <end position="171"/>
    </location>
</feature>
<dbReference type="Proteomes" id="UP001055104">
    <property type="component" value="Unassembled WGS sequence"/>
</dbReference>
<evidence type="ECO:0000259" key="6">
    <source>
        <dbReference type="Pfam" id="PF02836"/>
    </source>
</evidence>
<dbReference type="InterPro" id="IPR032311">
    <property type="entry name" value="DUF4982"/>
</dbReference>
<evidence type="ECO:0000256" key="4">
    <source>
        <dbReference type="SAM" id="SignalP"/>
    </source>
</evidence>
<evidence type="ECO:0000259" key="8">
    <source>
        <dbReference type="Pfam" id="PF11721"/>
    </source>
</evidence>
<reference evidence="10" key="1">
    <citation type="submission" date="2022-01" db="EMBL/GenBank/DDBJ databases">
        <title>Novel bile acid biosynthetic pathways are enriched in the microbiome of centenarians.</title>
        <authorList>
            <person name="Sato Y."/>
            <person name="Atarashi K."/>
            <person name="Plichta R.D."/>
            <person name="Arai Y."/>
            <person name="Sasajima S."/>
            <person name="Kearney M.S."/>
            <person name="Suda W."/>
            <person name="Takeshita K."/>
            <person name="Sasaki T."/>
            <person name="Okamoto S."/>
            <person name="Skelly N.A."/>
            <person name="Okamura Y."/>
            <person name="Vlamakis H."/>
            <person name="Li Y."/>
            <person name="Tanoue T."/>
            <person name="Takei H."/>
            <person name="Nittono H."/>
            <person name="Narushima S."/>
            <person name="Irie J."/>
            <person name="Itoh H."/>
            <person name="Moriya K."/>
            <person name="Sugiura Y."/>
            <person name="Suematsu M."/>
            <person name="Moritoki N."/>
            <person name="Shibata S."/>
            <person name="Littman R.D."/>
            <person name="Fischbach A.M."/>
            <person name="Uwamino Y."/>
            <person name="Inoue T."/>
            <person name="Honda A."/>
            <person name="Hattori M."/>
            <person name="Murai T."/>
            <person name="Xavier J.R."/>
            <person name="Hirose N."/>
            <person name="Honda K."/>
        </authorList>
    </citation>
    <scope>NUCLEOTIDE SEQUENCE</scope>
    <source>
        <strain evidence="10">CE91-St7</strain>
    </source>
</reference>
<comment type="caution">
    <text evidence="10">The sequence shown here is derived from an EMBL/GenBank/DDBJ whole genome shotgun (WGS) entry which is preliminary data.</text>
</comment>
<protein>
    <submittedName>
        <fullName evidence="10">Uncharacterized protein</fullName>
    </submittedName>
</protein>
<evidence type="ECO:0000259" key="5">
    <source>
        <dbReference type="Pfam" id="PF00703"/>
    </source>
</evidence>
<dbReference type="InterPro" id="IPR013783">
    <property type="entry name" value="Ig-like_fold"/>
</dbReference>
<accession>A0A076IZB7</accession>
<evidence type="ECO:0000256" key="3">
    <source>
        <dbReference type="ARBA" id="ARBA00023295"/>
    </source>
</evidence>
<dbReference type="InterPro" id="IPR017853">
    <property type="entry name" value="GH"/>
</dbReference>
<feature type="domain" description="Malectin" evidence="8">
    <location>
        <begin position="698"/>
        <end position="864"/>
    </location>
</feature>
<gene>
    <name evidence="10" type="ORF">CE91St7_08650</name>
</gene>
<evidence type="ECO:0000256" key="2">
    <source>
        <dbReference type="ARBA" id="ARBA00022801"/>
    </source>
</evidence>
<dbReference type="Gene3D" id="2.60.120.260">
    <property type="entry name" value="Galactose-binding domain-like"/>
    <property type="match status" value="1"/>
</dbReference>
<evidence type="ECO:0000256" key="1">
    <source>
        <dbReference type="ARBA" id="ARBA00007401"/>
    </source>
</evidence>
<dbReference type="InterPro" id="IPR021720">
    <property type="entry name" value="Malectin_dom"/>
</dbReference>
<dbReference type="Pfam" id="PF00703">
    <property type="entry name" value="Glyco_hydro_2"/>
    <property type="match status" value="1"/>
</dbReference>
<dbReference type="SUPFAM" id="SSF51445">
    <property type="entry name" value="(Trans)glycosidases"/>
    <property type="match status" value="1"/>
</dbReference>
<keyword evidence="2" id="KW-0378">Hydrolase</keyword>
<dbReference type="AlphaFoldDB" id="A0A076IZB7"/>
<dbReference type="InterPro" id="IPR006102">
    <property type="entry name" value="Ig-like_GH2"/>
</dbReference>
<dbReference type="Gene3D" id="3.20.20.80">
    <property type="entry name" value="Glycosidases"/>
    <property type="match status" value="1"/>
</dbReference>
<dbReference type="Pfam" id="PF02836">
    <property type="entry name" value="Glyco_hydro_2_C"/>
    <property type="match status" value="1"/>
</dbReference>
<feature type="chain" id="PRO_5043118122" evidence="4">
    <location>
        <begin position="21"/>
        <end position="875"/>
    </location>
</feature>
<dbReference type="InterPro" id="IPR008979">
    <property type="entry name" value="Galactose-bd-like_sf"/>
</dbReference>
<evidence type="ECO:0000259" key="7">
    <source>
        <dbReference type="Pfam" id="PF02837"/>
    </source>
</evidence>
<dbReference type="Pfam" id="PF02837">
    <property type="entry name" value="Glyco_hydro_2_N"/>
    <property type="match status" value="1"/>
</dbReference>
<dbReference type="KEGG" id="bdo:EL88_23690"/>
<organism evidence="10 11">
    <name type="scientific">Phocaeicola dorei</name>
    <dbReference type="NCBI Taxonomy" id="357276"/>
    <lineage>
        <taxon>Bacteria</taxon>
        <taxon>Pseudomonadati</taxon>
        <taxon>Bacteroidota</taxon>
        <taxon>Bacteroidia</taxon>
        <taxon>Bacteroidales</taxon>
        <taxon>Bacteroidaceae</taxon>
        <taxon>Phocaeicola</taxon>
    </lineage>
</organism>
<dbReference type="SUPFAM" id="SSF49303">
    <property type="entry name" value="beta-Galactosidase/glucuronidase domain"/>
    <property type="match status" value="1"/>
</dbReference>
<name>A0A076IZB7_9BACT</name>
<dbReference type="InterPro" id="IPR006103">
    <property type="entry name" value="Glyco_hydro_2_cat"/>
</dbReference>
<dbReference type="InterPro" id="IPR051913">
    <property type="entry name" value="GH2_Domain-Containing"/>
</dbReference>
<dbReference type="InterPro" id="IPR006104">
    <property type="entry name" value="Glyco_hydro_2_N"/>
</dbReference>
<dbReference type="RefSeq" id="WP_007848247.1">
    <property type="nucleotide sequence ID" value="NZ_BQOA01000001.1"/>
</dbReference>
<feature type="domain" description="DUF4982" evidence="9">
    <location>
        <begin position="623"/>
        <end position="665"/>
    </location>
</feature>
<dbReference type="GO" id="GO:0004553">
    <property type="term" value="F:hydrolase activity, hydrolyzing O-glycosyl compounds"/>
    <property type="evidence" value="ECO:0007669"/>
    <property type="project" value="InterPro"/>
</dbReference>
<dbReference type="InterPro" id="IPR006101">
    <property type="entry name" value="Glyco_hydro_2"/>
</dbReference>
<sequence length="875" mass="100067">MKRFAGWLLFFWGCICCICASEISITDSWKYKAENDERFSSMDWNDSDWVTVDLPHTWNAGDVIDEQRGYRRGISWYRKKLFIPSEARDKKITLRFDGVASKADVYLNGKLLKTHLGAYTAFGVDITDICEVGKENLLAVKVDNSSSLGEILPPVSGDFSIFGGIYRRVFLQWTEKVHFVTEPYAAVPVRIQTPEVSVSEASMQIVAFLKNDFTDTKHVHVNVFLCDEMNRIVKEKQLKLKLIPGRKYPISTSVGRIENPHLWSPELPYLYTVKVQVCDAKNGEMYQEVISPVGFRWFSVDKTGFYLNGKYLKLRGAARHQDYAGLGTAIPVEMNRRDMRLLKEMGANFVRISHYPQDPEIYRACDELGLIVWSEICVVNEVRKNAAFAHNCKEMLKEMILQNYNHPSVVLWGAMNELWDYHKQAIALARELEALKKELDPYRLSCVAFHAFTWEKPYTQSSKEMFSISDVNGVNVYESWYQGDSATIAPMFDKFCSYSTAKPRFLSEFGAGSDERIHSYTPRTFDFTPEFQLDFNRRYINEMEKRPDYIGYSIWNLVDFQVDGRGDSKPNLNQKGMLTEDRRKKEIYYYCQARWSDIPMIHIAGADWTKRVEICDDSINVRKISVFSNQKTVELIHNGKSLGVREVVNGEAVFAVPFINGENLLDARSGALSDRLKIQMKLLSSRLTDSDVLLDGLCINLGQEHCYFIDPQLQEIWIPDKPYTKGSWGYMDGKPFNSWPGSSHDGVRYGVGADIKNTFLEPLFQTFLIGTTCYRLDVPDGVYEIGFYFTEPFSKDERKNIVRTGVSAEGQRVFDVSVNGEKLIDSLNLADSYGEQTAVVKTLVVNVRNHEGLEILLSPQKGQGVISGLKVKKIR</sequence>
<dbReference type="PANTHER" id="PTHR42732:SF1">
    <property type="entry name" value="BETA-MANNOSIDASE"/>
    <property type="match status" value="1"/>
</dbReference>
<dbReference type="eggNOG" id="COG3250">
    <property type="taxonomic scope" value="Bacteria"/>
</dbReference>
<evidence type="ECO:0000313" key="11">
    <source>
        <dbReference type="Proteomes" id="UP001055104"/>
    </source>
</evidence>
<dbReference type="InterPro" id="IPR036156">
    <property type="entry name" value="Beta-gal/glucu_dom_sf"/>
</dbReference>
<dbReference type="Gene3D" id="2.60.40.10">
    <property type="entry name" value="Immunoglobulins"/>
    <property type="match status" value="2"/>
</dbReference>
<dbReference type="PANTHER" id="PTHR42732">
    <property type="entry name" value="BETA-GALACTOSIDASE"/>
    <property type="match status" value="1"/>
</dbReference>
<evidence type="ECO:0000313" key="10">
    <source>
        <dbReference type="EMBL" id="GKH79981.1"/>
    </source>
</evidence>
<dbReference type="PRINTS" id="PR00132">
    <property type="entry name" value="GLHYDRLASE2"/>
</dbReference>
<feature type="domain" description="Glycoside hydrolase family 2 catalytic" evidence="6">
    <location>
        <begin position="300"/>
        <end position="597"/>
    </location>
</feature>
<feature type="domain" description="Glycoside hydrolase family 2 immunoglobulin-like beta-sandwich" evidence="5">
    <location>
        <begin position="193"/>
        <end position="296"/>
    </location>
</feature>
<dbReference type="EMBL" id="BQOB01000001">
    <property type="protein sequence ID" value="GKH79981.1"/>
    <property type="molecule type" value="Genomic_DNA"/>
</dbReference>
<keyword evidence="4" id="KW-0732">Signal</keyword>
<dbReference type="SUPFAM" id="SSF49785">
    <property type="entry name" value="Galactose-binding domain-like"/>
    <property type="match status" value="1"/>
</dbReference>
<dbReference type="GO" id="GO:0005975">
    <property type="term" value="P:carbohydrate metabolic process"/>
    <property type="evidence" value="ECO:0007669"/>
    <property type="project" value="InterPro"/>
</dbReference>
<keyword evidence="3" id="KW-0326">Glycosidase</keyword>